<keyword evidence="4" id="KW-0443">Lipid metabolism</keyword>
<comment type="similarity">
    <text evidence="1">Belongs to the ATP-dependent AMP-binding enzyme family.</text>
</comment>
<keyword evidence="2" id="KW-0436">Ligase</keyword>
<dbReference type="InterPro" id="IPR020845">
    <property type="entry name" value="AMP-binding_CS"/>
</dbReference>
<evidence type="ECO:0000256" key="2">
    <source>
        <dbReference type="ARBA" id="ARBA00022598"/>
    </source>
</evidence>
<dbReference type="GO" id="GO:0016020">
    <property type="term" value="C:membrane"/>
    <property type="evidence" value="ECO:0007669"/>
    <property type="project" value="TreeGrafter"/>
</dbReference>
<proteinExistence type="inferred from homology"/>
<dbReference type="PROSITE" id="PS00455">
    <property type="entry name" value="AMP_BINDING"/>
    <property type="match status" value="1"/>
</dbReference>
<evidence type="ECO:0000256" key="1">
    <source>
        <dbReference type="ARBA" id="ARBA00006432"/>
    </source>
</evidence>
<name>A0A285L3B9_9NOCA</name>
<evidence type="ECO:0000259" key="6">
    <source>
        <dbReference type="Pfam" id="PF00501"/>
    </source>
</evidence>
<dbReference type="Pfam" id="PF23562">
    <property type="entry name" value="AMP-binding_C_3"/>
    <property type="match status" value="1"/>
</dbReference>
<dbReference type="Pfam" id="PF00501">
    <property type="entry name" value="AMP-binding"/>
    <property type="match status" value="1"/>
</dbReference>
<evidence type="ECO:0000256" key="3">
    <source>
        <dbReference type="ARBA" id="ARBA00022832"/>
    </source>
</evidence>
<dbReference type="AlphaFoldDB" id="A0A285L3B9"/>
<dbReference type="EMBL" id="OBEG01000001">
    <property type="protein sequence ID" value="SNY79430.1"/>
    <property type="molecule type" value="Genomic_DNA"/>
</dbReference>
<dbReference type="InterPro" id="IPR042099">
    <property type="entry name" value="ANL_N_sf"/>
</dbReference>
<accession>A0A285L3B9</accession>
<dbReference type="GO" id="GO:0004467">
    <property type="term" value="F:long-chain fatty acid-CoA ligase activity"/>
    <property type="evidence" value="ECO:0007669"/>
    <property type="project" value="TreeGrafter"/>
</dbReference>
<dbReference type="OrthoDB" id="9803968at2"/>
<evidence type="ECO:0000256" key="5">
    <source>
        <dbReference type="ARBA" id="ARBA00032875"/>
    </source>
</evidence>
<feature type="domain" description="AMP-dependent synthetase/ligase" evidence="6">
    <location>
        <begin position="29"/>
        <end position="437"/>
    </location>
</feature>
<keyword evidence="8" id="KW-1185">Reference proteome</keyword>
<keyword evidence="3" id="KW-0276">Fatty acid metabolism</keyword>
<sequence>MLQQKVSVLVSSTTPAVDRVRPDTLCAAFQANAARHADAVALRTLGGGQTITWREYGARVRAIATGLAALGVRPGDTVALMLTNRPEFHLCDTAVLHAGATPFSVYNTNPVELLAYQFGNARNRAVVCESQFAPRILEAVAAAAERGHRVEHVIVVDDAPAGTVALTAIESASAPEGFDFEATWRAVRPDDLLTIVYTSGTTGPPKGVELTHTNFLENARVIDQFGGGGPDDRVISYLPDAHAANRWFAHYLTMLEGGQITTVPDVKQVAAAMTEVHPTVFLGVPRVWVKVKGALEERFAAEPPPRRALARWAVGVGRDRARAASDGRALGVTGRVQHAVAERLVLRPLRAKLGLDRVRVAVTGSVAIPPDVHEFFLGLGLPLCEGYGMTECTAGATLNGPARIKIGTVGTPLPGAEVRLAADGEVLIRGKMVMRGYRDDPVKTAETVDADGWLHTGDIGSFDADGYLSIVDRKKELIINAAGKNMSPANIENTITENCPLAGTVVVIGEQRPYNTALICLDPDLAAAFGKRNGLAATSITDLAASPEVLAEIERGVRASNGKLSRVEQIKKYRVLGEVWEPGGDCLTATGKLRRAPIATRYTDTIEALYSA</sequence>
<dbReference type="SUPFAM" id="SSF56801">
    <property type="entry name" value="Acetyl-CoA synthetase-like"/>
    <property type="match status" value="1"/>
</dbReference>
<dbReference type="PANTHER" id="PTHR43272:SF32">
    <property type="entry name" value="AMP-DEPENDENT SYNTHETASE_LIGASE DOMAIN-CONTAINING PROTEIN"/>
    <property type="match status" value="1"/>
</dbReference>
<dbReference type="Gene3D" id="3.40.50.12780">
    <property type="entry name" value="N-terminal domain of ligase-like"/>
    <property type="match status" value="1"/>
</dbReference>
<reference evidence="7 8" key="1">
    <citation type="submission" date="2017-09" db="EMBL/GenBank/DDBJ databases">
        <authorList>
            <person name="Ehlers B."/>
            <person name="Leendertz F.H."/>
        </authorList>
    </citation>
    <scope>NUCLEOTIDE SEQUENCE [LARGE SCALE GENOMIC DNA]</scope>
    <source>
        <strain evidence="7 8">DSM 45537</strain>
    </source>
</reference>
<evidence type="ECO:0000313" key="7">
    <source>
        <dbReference type="EMBL" id="SNY79430.1"/>
    </source>
</evidence>
<organism evidence="7 8">
    <name type="scientific">Nocardia amikacinitolerans</name>
    <dbReference type="NCBI Taxonomy" id="756689"/>
    <lineage>
        <taxon>Bacteria</taxon>
        <taxon>Bacillati</taxon>
        <taxon>Actinomycetota</taxon>
        <taxon>Actinomycetes</taxon>
        <taxon>Mycobacteriales</taxon>
        <taxon>Nocardiaceae</taxon>
        <taxon>Nocardia</taxon>
    </lineage>
</organism>
<dbReference type="CDD" id="cd05907">
    <property type="entry name" value="VL_LC_FACS_like"/>
    <property type="match status" value="1"/>
</dbReference>
<dbReference type="STRING" id="1379680.GCA_001612615_01457"/>
<dbReference type="Proteomes" id="UP000219565">
    <property type="component" value="Unassembled WGS sequence"/>
</dbReference>
<gene>
    <name evidence="7" type="ORF">SAMN04244553_1602</name>
</gene>
<dbReference type="InterPro" id="IPR000873">
    <property type="entry name" value="AMP-dep_synth/lig_dom"/>
</dbReference>
<evidence type="ECO:0000256" key="4">
    <source>
        <dbReference type="ARBA" id="ARBA00023098"/>
    </source>
</evidence>
<protein>
    <recommendedName>
        <fullName evidence="5">Acyl-CoA synthetase</fullName>
    </recommendedName>
</protein>
<dbReference type="PANTHER" id="PTHR43272">
    <property type="entry name" value="LONG-CHAIN-FATTY-ACID--COA LIGASE"/>
    <property type="match status" value="1"/>
</dbReference>
<evidence type="ECO:0000313" key="8">
    <source>
        <dbReference type="Proteomes" id="UP000219565"/>
    </source>
</evidence>